<dbReference type="Gramene" id="C.cajan_34077.t">
    <property type="protein sequence ID" value="C.cajan_34077.t"/>
    <property type="gene ID" value="C.cajan_34077"/>
</dbReference>
<accession>A0A151R8P0</accession>
<organism evidence="6 7">
    <name type="scientific">Cajanus cajan</name>
    <name type="common">Pigeon pea</name>
    <name type="synonym">Cajanus indicus</name>
    <dbReference type="NCBI Taxonomy" id="3821"/>
    <lineage>
        <taxon>Eukaryota</taxon>
        <taxon>Viridiplantae</taxon>
        <taxon>Streptophyta</taxon>
        <taxon>Embryophyta</taxon>
        <taxon>Tracheophyta</taxon>
        <taxon>Spermatophyta</taxon>
        <taxon>Magnoliopsida</taxon>
        <taxon>eudicotyledons</taxon>
        <taxon>Gunneridae</taxon>
        <taxon>Pentapetalae</taxon>
        <taxon>rosids</taxon>
        <taxon>fabids</taxon>
        <taxon>Fabales</taxon>
        <taxon>Fabaceae</taxon>
        <taxon>Papilionoideae</taxon>
        <taxon>50 kb inversion clade</taxon>
        <taxon>NPAAA clade</taxon>
        <taxon>indigoferoid/millettioid clade</taxon>
        <taxon>Phaseoleae</taxon>
        <taxon>Cajanus</taxon>
    </lineage>
</organism>
<dbReference type="InterPro" id="IPR004332">
    <property type="entry name" value="Transposase_MuDR"/>
</dbReference>
<keyword evidence="2 4" id="KW-0863">Zinc-finger</keyword>
<dbReference type="Proteomes" id="UP000075243">
    <property type="component" value="Unassembled WGS sequence"/>
</dbReference>
<dbReference type="SMART" id="SM00575">
    <property type="entry name" value="ZnF_PMZ"/>
    <property type="match status" value="1"/>
</dbReference>
<sequence>MWYGGLDVPNSWRVGDELYVGLRFHTKVDVEMAVKHYSMNAHQTFVVVESGLKVLSVRCPNSNEGCPWKLRASMSTKYNNKWVIKKWGGRHTCINIILSQDHNKLDSEFICSCILGNFIYTYFSEMVREDAFVSISLIQEIISGQFNYKVSYRKAWKEKQKAISRVFGDWANSYDLLPRMLECCPGSAYRLETTDYVSNNVVNTRFRKFCRVFWTFKPACHAFNYTKPIIQIDETFLYGKYRSTLLIATTQDGNARVLSIAFAVVDGYTTCKHNFTMRLEQFREISIEIRRWIDGISLEKWSLAHDDQGRRYGHMTTNLFEVVNKILKGARNLPITALIKCTYARLVEYFVQRIGQANAELAVGQRYCTKLMDAMQNNQEEATSHFVRRYDNEAARFEVEEAFNPITERGGHTSTVLLNERKCECGAFQAYRYSCSHVIVACAYVRIDPLTYVVAAHSNAYIK</sequence>
<evidence type="ECO:0000256" key="1">
    <source>
        <dbReference type="ARBA" id="ARBA00022723"/>
    </source>
</evidence>
<evidence type="ECO:0000313" key="6">
    <source>
        <dbReference type="EMBL" id="KYP38994.1"/>
    </source>
</evidence>
<evidence type="ECO:0000256" key="4">
    <source>
        <dbReference type="PROSITE-ProRule" id="PRU00325"/>
    </source>
</evidence>
<gene>
    <name evidence="6" type="ORF">KK1_039740</name>
</gene>
<dbReference type="PROSITE" id="PS50966">
    <property type="entry name" value="ZF_SWIM"/>
    <property type="match status" value="1"/>
</dbReference>
<protein>
    <recommendedName>
        <fullName evidence="5">SWIM-type domain-containing protein</fullName>
    </recommendedName>
</protein>
<keyword evidence="1" id="KW-0479">Metal-binding</keyword>
<dbReference type="EMBL" id="KQ483948">
    <property type="protein sequence ID" value="KYP38994.1"/>
    <property type="molecule type" value="Genomic_DNA"/>
</dbReference>
<evidence type="ECO:0000313" key="7">
    <source>
        <dbReference type="Proteomes" id="UP000075243"/>
    </source>
</evidence>
<dbReference type="AlphaFoldDB" id="A0A151R8P0"/>
<evidence type="ECO:0000259" key="5">
    <source>
        <dbReference type="PROSITE" id="PS50966"/>
    </source>
</evidence>
<dbReference type="Pfam" id="PF03108">
    <property type="entry name" value="DBD_Tnp_Mut"/>
    <property type="match status" value="1"/>
</dbReference>
<dbReference type="OMA" id="IEIRRWI"/>
<dbReference type="InterPro" id="IPR007527">
    <property type="entry name" value="Znf_SWIM"/>
</dbReference>
<evidence type="ECO:0000256" key="3">
    <source>
        <dbReference type="ARBA" id="ARBA00022833"/>
    </source>
</evidence>
<dbReference type="STRING" id="3821.A0A151R8P0"/>
<keyword evidence="7" id="KW-1185">Reference proteome</keyword>
<proteinExistence type="predicted"/>
<reference evidence="6" key="1">
    <citation type="journal article" date="2012" name="Nat. Biotechnol.">
        <title>Draft genome sequence of pigeonpea (Cajanus cajan), an orphan legume crop of resource-poor farmers.</title>
        <authorList>
            <person name="Varshney R.K."/>
            <person name="Chen W."/>
            <person name="Li Y."/>
            <person name="Bharti A.K."/>
            <person name="Saxena R.K."/>
            <person name="Schlueter J.A."/>
            <person name="Donoghue M.T."/>
            <person name="Azam S."/>
            <person name="Fan G."/>
            <person name="Whaley A.M."/>
            <person name="Farmer A.D."/>
            <person name="Sheridan J."/>
            <person name="Iwata A."/>
            <person name="Tuteja R."/>
            <person name="Penmetsa R.V."/>
            <person name="Wu W."/>
            <person name="Upadhyaya H.D."/>
            <person name="Yang S.P."/>
            <person name="Shah T."/>
            <person name="Saxena K.B."/>
            <person name="Michael T."/>
            <person name="McCombie W.R."/>
            <person name="Yang B."/>
            <person name="Zhang G."/>
            <person name="Yang H."/>
            <person name="Wang J."/>
            <person name="Spillane C."/>
            <person name="Cook D.R."/>
            <person name="May G.D."/>
            <person name="Xu X."/>
            <person name="Jackson S.A."/>
        </authorList>
    </citation>
    <scope>NUCLEOTIDE SEQUENCE [LARGE SCALE GENOMIC DNA]</scope>
</reference>
<keyword evidence="3" id="KW-0862">Zinc</keyword>
<dbReference type="InterPro" id="IPR006564">
    <property type="entry name" value="Znf_PMZ"/>
</dbReference>
<feature type="domain" description="SWIM-type" evidence="5">
    <location>
        <begin position="414"/>
        <end position="446"/>
    </location>
</feature>
<dbReference type="GO" id="GO:0008270">
    <property type="term" value="F:zinc ion binding"/>
    <property type="evidence" value="ECO:0007669"/>
    <property type="project" value="UniProtKB-KW"/>
</dbReference>
<evidence type="ECO:0000256" key="2">
    <source>
        <dbReference type="ARBA" id="ARBA00022771"/>
    </source>
</evidence>
<dbReference type="PANTHER" id="PTHR31973:SF195">
    <property type="entry name" value="MUDR FAMILY TRANSPOSASE"/>
    <property type="match status" value="1"/>
</dbReference>
<dbReference type="Pfam" id="PF04434">
    <property type="entry name" value="SWIM"/>
    <property type="match status" value="1"/>
</dbReference>
<dbReference type="PANTHER" id="PTHR31973">
    <property type="entry name" value="POLYPROTEIN, PUTATIVE-RELATED"/>
    <property type="match status" value="1"/>
</dbReference>
<name>A0A151R8P0_CAJCA</name>